<evidence type="ECO:0000256" key="5">
    <source>
        <dbReference type="ARBA" id="ARBA00022705"/>
    </source>
</evidence>
<keyword evidence="5" id="KW-0235">DNA replication</keyword>
<dbReference type="InterPro" id="IPR006295">
    <property type="entry name" value="DNA_primase_DnaG"/>
</dbReference>
<feature type="domain" description="Toprim" evidence="13">
    <location>
        <begin position="284"/>
        <end position="363"/>
    </location>
</feature>
<evidence type="ECO:0000256" key="6">
    <source>
        <dbReference type="ARBA" id="ARBA00022723"/>
    </source>
</evidence>
<keyword evidence="3" id="KW-0808">Transferase</keyword>
<dbReference type="CDD" id="cd03364">
    <property type="entry name" value="TOPRIM_DnaG_primases"/>
    <property type="match status" value="1"/>
</dbReference>
<evidence type="ECO:0000256" key="11">
    <source>
        <dbReference type="ARBA" id="ARBA00023163"/>
    </source>
</evidence>
<evidence type="ECO:0000259" key="13">
    <source>
        <dbReference type="PROSITE" id="PS50880"/>
    </source>
</evidence>
<dbReference type="PANTHER" id="PTHR30313">
    <property type="entry name" value="DNA PRIMASE"/>
    <property type="match status" value="1"/>
</dbReference>
<dbReference type="SMART" id="SM00400">
    <property type="entry name" value="ZnF_CHCC"/>
    <property type="match status" value="1"/>
</dbReference>
<gene>
    <name evidence="14" type="primary">dnaG</name>
    <name evidence="14" type="ORF">GHK86_12150</name>
</gene>
<keyword evidence="1" id="KW-0240">DNA-directed RNA polymerase</keyword>
<accession>A0ABW9QUU9</accession>
<dbReference type="Pfam" id="PF08275">
    <property type="entry name" value="DNAG_N"/>
    <property type="match status" value="1"/>
</dbReference>
<dbReference type="Pfam" id="PF01807">
    <property type="entry name" value="Zn_ribbon_DnaG"/>
    <property type="match status" value="1"/>
</dbReference>
<keyword evidence="8" id="KW-0862">Zinc</keyword>
<dbReference type="SUPFAM" id="SSF57783">
    <property type="entry name" value="Zinc beta-ribbon"/>
    <property type="match status" value="1"/>
</dbReference>
<feature type="region of interest" description="Disordered" evidence="12">
    <location>
        <begin position="395"/>
        <end position="433"/>
    </location>
</feature>
<dbReference type="Pfam" id="PF13155">
    <property type="entry name" value="Toprim_2"/>
    <property type="match status" value="1"/>
</dbReference>
<sequence length="433" mass="47301">MFPLPGADRPPGRGPGGHRQPLGAREGPGVGIVDEDIARVRAATDFVALASEHLALRRVGTRWVGLCPFHTESTPSFYVNAQEGLYHCFGCQASGDVITFVRELEQLDFVEAVEKLAGRAGITLRYDDETASRDHQRRARVYDTVARAVEWYHARLLEAPDAAAARRYLRVERAYDGDLVRRYKLGWAPDGWEPLLRALKLPRGALVDAGLGSLDEQGRYRDFFRARLLFPIFDPSGRPIGAGGRMLPGGRPPKYKNTTGTAVYDKSSVLYGLNWAKQAIVARNRVVVCEGYTDVIGLQRAGVEEAVATCGTALADGHIRLLTKFAPRIVLAYDADAAGQAAAERVHEWERRFEVDIRVAAFPAGEDPADVARRDPEGLQRAVSDARPLVVGADAHGRAPRQHPGCGDGGVDGGELDDVHERRGYRSAPGWPA</sequence>
<dbReference type="PANTHER" id="PTHR30313:SF2">
    <property type="entry name" value="DNA PRIMASE"/>
    <property type="match status" value="1"/>
</dbReference>
<evidence type="ECO:0000256" key="8">
    <source>
        <dbReference type="ARBA" id="ARBA00022833"/>
    </source>
</evidence>
<keyword evidence="10" id="KW-0238">DNA-binding</keyword>
<keyword evidence="2" id="KW-0639">Primosome</keyword>
<dbReference type="InterPro" id="IPR034151">
    <property type="entry name" value="TOPRIM_DnaG_bac"/>
</dbReference>
<evidence type="ECO:0000313" key="15">
    <source>
        <dbReference type="Proteomes" id="UP000437736"/>
    </source>
</evidence>
<keyword evidence="4" id="KW-0548">Nucleotidyltransferase</keyword>
<evidence type="ECO:0000256" key="2">
    <source>
        <dbReference type="ARBA" id="ARBA00022515"/>
    </source>
</evidence>
<keyword evidence="6" id="KW-0479">Metal-binding</keyword>
<keyword evidence="11" id="KW-0804">Transcription</keyword>
<evidence type="ECO:0000256" key="3">
    <source>
        <dbReference type="ARBA" id="ARBA00022679"/>
    </source>
</evidence>
<feature type="non-terminal residue" evidence="14">
    <location>
        <position position="433"/>
    </location>
</feature>
<dbReference type="InterPro" id="IPR037068">
    <property type="entry name" value="DNA_primase_core_N_sf"/>
</dbReference>
<evidence type="ECO:0000256" key="7">
    <source>
        <dbReference type="ARBA" id="ARBA00022771"/>
    </source>
</evidence>
<dbReference type="SMART" id="SM00493">
    <property type="entry name" value="TOPRIM"/>
    <property type="match status" value="1"/>
</dbReference>
<dbReference type="PROSITE" id="PS50880">
    <property type="entry name" value="TOPRIM"/>
    <property type="match status" value="1"/>
</dbReference>
<dbReference type="InterPro" id="IPR050219">
    <property type="entry name" value="DnaG_primase"/>
</dbReference>
<dbReference type="InterPro" id="IPR036977">
    <property type="entry name" value="DNA_primase_Znf_CHC2"/>
</dbReference>
<dbReference type="InterPro" id="IPR006171">
    <property type="entry name" value="TOPRIM_dom"/>
</dbReference>
<dbReference type="EMBL" id="WJHE01000605">
    <property type="protein sequence ID" value="MST33468.1"/>
    <property type="molecule type" value="Genomic_DNA"/>
</dbReference>
<keyword evidence="7" id="KW-0863">Zinc-finger</keyword>
<name>A0ABW9QUU9_9ACTN</name>
<dbReference type="InterPro" id="IPR013264">
    <property type="entry name" value="DNAG_N"/>
</dbReference>
<evidence type="ECO:0000256" key="1">
    <source>
        <dbReference type="ARBA" id="ARBA00022478"/>
    </source>
</evidence>
<evidence type="ECO:0000256" key="9">
    <source>
        <dbReference type="ARBA" id="ARBA00022842"/>
    </source>
</evidence>
<dbReference type="NCBIfam" id="TIGR01391">
    <property type="entry name" value="dnaG"/>
    <property type="match status" value="1"/>
</dbReference>
<evidence type="ECO:0000256" key="4">
    <source>
        <dbReference type="ARBA" id="ARBA00022695"/>
    </source>
</evidence>
<comment type="caution">
    <text evidence="14">The sequence shown here is derived from an EMBL/GenBank/DDBJ whole genome shotgun (WGS) entry which is preliminary data.</text>
</comment>
<evidence type="ECO:0000256" key="10">
    <source>
        <dbReference type="ARBA" id="ARBA00023125"/>
    </source>
</evidence>
<organism evidence="14 15">
    <name type="scientific">Acidiferrimicrobium australe</name>
    <dbReference type="NCBI Taxonomy" id="2664430"/>
    <lineage>
        <taxon>Bacteria</taxon>
        <taxon>Bacillati</taxon>
        <taxon>Actinomycetota</taxon>
        <taxon>Acidimicrobiia</taxon>
        <taxon>Acidimicrobiales</taxon>
        <taxon>Acidimicrobiaceae</taxon>
        <taxon>Acidiferrimicrobium</taxon>
    </lineage>
</organism>
<dbReference type="Gene3D" id="3.90.980.10">
    <property type="entry name" value="DNA primase, catalytic core, N-terminal domain"/>
    <property type="match status" value="1"/>
</dbReference>
<keyword evidence="9" id="KW-0460">Magnesium</keyword>
<dbReference type="Gene3D" id="3.40.1360.10">
    <property type="match status" value="1"/>
</dbReference>
<keyword evidence="15" id="KW-1185">Reference proteome</keyword>
<dbReference type="InterPro" id="IPR002694">
    <property type="entry name" value="Znf_CHC2"/>
</dbReference>
<reference evidence="14 15" key="1">
    <citation type="submission" date="2019-11" db="EMBL/GenBank/DDBJ databases">
        <title>Acidiferrimicrobium australis gen. nov., sp. nov., an acidophilic and obligately heterotrophic, member of the Actinobacteria that catalyses dissimilatory oxido- reduction of iron isolated from metal-rich acidic water in Chile.</title>
        <authorList>
            <person name="Gonzalez D."/>
            <person name="Huber K."/>
            <person name="Hedrich S."/>
            <person name="Rojas-Villalobos C."/>
            <person name="Quatrini R."/>
            <person name="Dinamarca M.A."/>
            <person name="Schwarz A."/>
            <person name="Canales C."/>
            <person name="Nancucheo I."/>
        </authorList>
    </citation>
    <scope>NUCLEOTIDE SEQUENCE [LARGE SCALE GENOMIC DNA]</scope>
    <source>
        <strain evidence="14 15">USS-CCA1</strain>
    </source>
</reference>
<evidence type="ECO:0000256" key="12">
    <source>
        <dbReference type="SAM" id="MobiDB-lite"/>
    </source>
</evidence>
<dbReference type="Gene3D" id="3.90.580.10">
    <property type="entry name" value="Zinc finger, CHC2-type domain"/>
    <property type="match status" value="1"/>
</dbReference>
<evidence type="ECO:0000313" key="14">
    <source>
        <dbReference type="EMBL" id="MST33468.1"/>
    </source>
</evidence>
<proteinExistence type="predicted"/>
<dbReference type="SUPFAM" id="SSF56731">
    <property type="entry name" value="DNA primase core"/>
    <property type="match status" value="1"/>
</dbReference>
<dbReference type="Proteomes" id="UP000437736">
    <property type="component" value="Unassembled WGS sequence"/>
</dbReference>
<feature type="region of interest" description="Disordered" evidence="12">
    <location>
        <begin position="1"/>
        <end position="29"/>
    </location>
</feature>
<protein>
    <submittedName>
        <fullName evidence="14">DNA primase</fullName>
    </submittedName>
</protein>